<feature type="compositionally biased region" description="Basic and acidic residues" evidence="4">
    <location>
        <begin position="12"/>
        <end position="26"/>
    </location>
</feature>
<dbReference type="CDD" id="cd18793">
    <property type="entry name" value="SF2_C_SNF"/>
    <property type="match status" value="1"/>
</dbReference>
<gene>
    <name evidence="7" type="primary">RDH54</name>
    <name evidence="7" type="ORF">LshimejAT787_0403000</name>
</gene>
<dbReference type="InterPro" id="IPR014001">
    <property type="entry name" value="Helicase_ATP-bd"/>
</dbReference>
<dbReference type="InterPro" id="IPR000330">
    <property type="entry name" value="SNF2_N"/>
</dbReference>
<evidence type="ECO:0000256" key="3">
    <source>
        <dbReference type="ARBA" id="ARBA00022840"/>
    </source>
</evidence>
<feature type="domain" description="Helicase ATP-binding" evidence="5">
    <location>
        <begin position="391"/>
        <end position="562"/>
    </location>
</feature>
<dbReference type="GO" id="GO:0000724">
    <property type="term" value="P:double-strand break repair via homologous recombination"/>
    <property type="evidence" value="ECO:0007669"/>
    <property type="project" value="TreeGrafter"/>
</dbReference>
<evidence type="ECO:0000256" key="4">
    <source>
        <dbReference type="SAM" id="MobiDB-lite"/>
    </source>
</evidence>
<evidence type="ECO:0000256" key="2">
    <source>
        <dbReference type="ARBA" id="ARBA00022801"/>
    </source>
</evidence>
<keyword evidence="3" id="KW-0067">ATP-binding</keyword>
<evidence type="ECO:0000256" key="1">
    <source>
        <dbReference type="ARBA" id="ARBA00022741"/>
    </source>
</evidence>
<keyword evidence="8" id="KW-1185">Reference proteome</keyword>
<dbReference type="InterPro" id="IPR027417">
    <property type="entry name" value="P-loop_NTPase"/>
</dbReference>
<dbReference type="FunFam" id="3.40.50.10810:FF:000020">
    <property type="entry name" value="DNA repair and recombination protein RAD54B"/>
    <property type="match status" value="1"/>
</dbReference>
<sequence length="1054" mass="115909">MPAFQPLAGVKRKSDSGEESSRKKVASDGSSRDASVSGSAHTAGEEYWMVQWRNPQTKKHKTWDGDAILVASAAKATLYDIDGKTMAVGKPEWPLHEGKAFDLASKTIELDRRLTRSEYLSGRAFGSSSAVLETTTTGFAETKLAKQFVPPKINQSALLTQGAHGATELRERGMPLQPVALPSVTNSSLLKTKAGETHWTANWRKPQHKKHQTWEGDAYVSQTNGKLVMMSEEGKFMGSITWKGDPLVPGYRAMIGGKEVEFDSQIKASQLPTLIGASIAAECDGIVEEDTTSPPTHLGTSDKLVDTPSVTKFVAPTSFYGATVKRQPPGPLHDPNAENAVVMKAPTKEHIKKFNKRNLPVVPVVLDPVLARRMRPHQIEGVKFMYECVMGLRKHEGQGCILADEMGLGKTLQMIALVWTLLKQNPYASTTPAVEKVLIVCPVSLVNNWKAEFHKWLGRDRLGVVTCDKDKKTALMFMNTRKQQVLIIGYERLRTVIEDLASMVPSIGLIICDEGHRLKSASNKTTQMFKSLRTLRRIILSGTPIQNDLGEFHAMADFCNPGLLDEYSTFRRVYEVPILKSRAPDASSKDMEIGEARTAQLLSVAKSFVLRRDATLLHNVLPPKHEHVVFVTPTALQLAIFSKILHPDKLDDLVRSSTAESLALITMLTKVSSSPILLKATADKAKLDSGAPQKAGVDEALSLIPARAQIDDLSLSGKLLALSRLLEAIRSTTEEKCVLVSHYTSTLNILEAFCRTKRYSYFRLDGQTPATKRQELVNTFNKSSRNQSFVFLLSSKAGGVGINLIGASRLCLIDSDWNPSHDLQSMARCHRDGQKRPVYIYRFLTAGTIDEKIYQRQVTKLGLSSSLIGSGSASSKSDSFTRKDLRDIFRIDPDTPCNTHDLLECPCETASAVFPDDVPTAVDEDDSEPEQGFVKACDVKAEVIEKTDRAYLQKKKAGLAALGEWKHINCLRPFSRYDIQDDILRKLIDCHGPPGTDTTVSQPKSQLDKLLAIDLENLAAGSRVLTVRDVPGGTISYVFQKSSSSTIPGAEAAE</sequence>
<feature type="domain" description="Helicase C-terminal" evidence="6">
    <location>
        <begin position="721"/>
        <end position="880"/>
    </location>
</feature>
<dbReference type="AlphaFoldDB" id="A0A9P3PKQ6"/>
<dbReference type="SMART" id="SM00487">
    <property type="entry name" value="DEXDc"/>
    <property type="match status" value="1"/>
</dbReference>
<dbReference type="InterPro" id="IPR001650">
    <property type="entry name" value="Helicase_C-like"/>
</dbReference>
<dbReference type="CDD" id="cd18004">
    <property type="entry name" value="DEXHc_RAD54"/>
    <property type="match status" value="1"/>
</dbReference>
<dbReference type="InterPro" id="IPR049730">
    <property type="entry name" value="SNF2/RAD54-like_C"/>
</dbReference>
<dbReference type="GO" id="GO:0016787">
    <property type="term" value="F:hydrolase activity"/>
    <property type="evidence" value="ECO:0007669"/>
    <property type="project" value="UniProtKB-KW"/>
</dbReference>
<evidence type="ECO:0000313" key="7">
    <source>
        <dbReference type="EMBL" id="GLB37249.1"/>
    </source>
</evidence>
<dbReference type="GO" id="GO:0007131">
    <property type="term" value="P:reciprocal meiotic recombination"/>
    <property type="evidence" value="ECO:0007669"/>
    <property type="project" value="TreeGrafter"/>
</dbReference>
<dbReference type="Pfam" id="PF00271">
    <property type="entry name" value="Helicase_C"/>
    <property type="match status" value="1"/>
</dbReference>
<name>A0A9P3PKQ6_LYOSH</name>
<comment type="caution">
    <text evidence="7">The sequence shown here is derived from an EMBL/GenBank/DDBJ whole genome shotgun (WGS) entry which is preliminary data.</text>
</comment>
<dbReference type="SMART" id="SM00490">
    <property type="entry name" value="HELICc"/>
    <property type="match status" value="1"/>
</dbReference>
<dbReference type="InterPro" id="IPR038718">
    <property type="entry name" value="SNF2-like_sf"/>
</dbReference>
<dbReference type="PROSITE" id="PS51194">
    <property type="entry name" value="HELICASE_CTER"/>
    <property type="match status" value="1"/>
</dbReference>
<organism evidence="7 8">
    <name type="scientific">Lyophyllum shimeji</name>
    <name type="common">Hon-shimeji</name>
    <name type="synonym">Tricholoma shimeji</name>
    <dbReference type="NCBI Taxonomy" id="47721"/>
    <lineage>
        <taxon>Eukaryota</taxon>
        <taxon>Fungi</taxon>
        <taxon>Dikarya</taxon>
        <taxon>Basidiomycota</taxon>
        <taxon>Agaricomycotina</taxon>
        <taxon>Agaricomycetes</taxon>
        <taxon>Agaricomycetidae</taxon>
        <taxon>Agaricales</taxon>
        <taxon>Tricholomatineae</taxon>
        <taxon>Lyophyllaceae</taxon>
        <taxon>Lyophyllum</taxon>
    </lineage>
</organism>
<dbReference type="PANTHER" id="PTHR45629">
    <property type="entry name" value="SNF2/RAD54 FAMILY MEMBER"/>
    <property type="match status" value="1"/>
</dbReference>
<dbReference type="InterPro" id="IPR050496">
    <property type="entry name" value="SNF2_RAD54_helicase_repair"/>
</dbReference>
<evidence type="ECO:0000313" key="8">
    <source>
        <dbReference type="Proteomes" id="UP001063166"/>
    </source>
</evidence>
<dbReference type="Gene3D" id="1.20.120.850">
    <property type="entry name" value="SWI2/SNF2 ATPases, N-terminal domain"/>
    <property type="match status" value="1"/>
</dbReference>
<dbReference type="PROSITE" id="PS51192">
    <property type="entry name" value="HELICASE_ATP_BIND_1"/>
    <property type="match status" value="1"/>
</dbReference>
<keyword evidence="1" id="KW-0547">Nucleotide-binding</keyword>
<dbReference type="Gene3D" id="3.40.50.10810">
    <property type="entry name" value="Tandem AAA-ATPase domain"/>
    <property type="match status" value="1"/>
</dbReference>
<dbReference type="SUPFAM" id="SSF52540">
    <property type="entry name" value="P-loop containing nucleoside triphosphate hydrolases"/>
    <property type="match status" value="2"/>
</dbReference>
<dbReference type="OrthoDB" id="413460at2759"/>
<reference evidence="7" key="1">
    <citation type="submission" date="2022-07" db="EMBL/GenBank/DDBJ databases">
        <title>The genome of Lyophyllum shimeji provides insight into the initial evolution of ectomycorrhizal fungal genome.</title>
        <authorList>
            <person name="Kobayashi Y."/>
            <person name="Shibata T."/>
            <person name="Hirakawa H."/>
            <person name="Shigenobu S."/>
            <person name="Nishiyama T."/>
            <person name="Yamada A."/>
            <person name="Hasebe M."/>
            <person name="Kawaguchi M."/>
        </authorList>
    </citation>
    <scope>NUCLEOTIDE SEQUENCE</scope>
    <source>
        <strain evidence="7">AT787</strain>
    </source>
</reference>
<protein>
    <submittedName>
        <fullName evidence="7">SNF2 family N-terminal domain containing protein</fullName>
    </submittedName>
</protein>
<evidence type="ECO:0000259" key="5">
    <source>
        <dbReference type="PROSITE" id="PS51192"/>
    </source>
</evidence>
<dbReference type="Pfam" id="PF00176">
    <property type="entry name" value="SNF2-rel_dom"/>
    <property type="match status" value="1"/>
</dbReference>
<keyword evidence="2" id="KW-0378">Hydrolase</keyword>
<feature type="compositionally biased region" description="Polar residues" evidence="4">
    <location>
        <begin position="28"/>
        <end position="39"/>
    </location>
</feature>
<dbReference type="GO" id="GO:0015616">
    <property type="term" value="F:DNA translocase activity"/>
    <property type="evidence" value="ECO:0007669"/>
    <property type="project" value="TreeGrafter"/>
</dbReference>
<evidence type="ECO:0000259" key="6">
    <source>
        <dbReference type="PROSITE" id="PS51194"/>
    </source>
</evidence>
<dbReference type="Gene3D" id="3.40.50.300">
    <property type="entry name" value="P-loop containing nucleotide triphosphate hydrolases"/>
    <property type="match status" value="1"/>
</dbReference>
<feature type="region of interest" description="Disordered" evidence="4">
    <location>
        <begin position="1"/>
        <end position="39"/>
    </location>
</feature>
<dbReference type="PANTHER" id="PTHR45629:SF7">
    <property type="entry name" value="DNA EXCISION REPAIR PROTEIN ERCC-6-RELATED"/>
    <property type="match status" value="1"/>
</dbReference>
<dbReference type="GO" id="GO:0005524">
    <property type="term" value="F:ATP binding"/>
    <property type="evidence" value="ECO:0007669"/>
    <property type="project" value="InterPro"/>
</dbReference>
<dbReference type="EMBL" id="BRPK01000004">
    <property type="protein sequence ID" value="GLB37249.1"/>
    <property type="molecule type" value="Genomic_DNA"/>
</dbReference>
<dbReference type="GO" id="GO:0005634">
    <property type="term" value="C:nucleus"/>
    <property type="evidence" value="ECO:0007669"/>
    <property type="project" value="TreeGrafter"/>
</dbReference>
<dbReference type="Proteomes" id="UP001063166">
    <property type="component" value="Unassembled WGS sequence"/>
</dbReference>
<proteinExistence type="predicted"/>
<accession>A0A9P3PKQ6</accession>